<dbReference type="InterPro" id="IPR039863">
    <property type="entry name" value="DKK1-4"/>
</dbReference>
<evidence type="ECO:0000313" key="7">
    <source>
        <dbReference type="Proteomes" id="UP001249851"/>
    </source>
</evidence>
<dbReference type="EMBL" id="JARQWQ010000020">
    <property type="protein sequence ID" value="KAK2565085.1"/>
    <property type="molecule type" value="Genomic_DNA"/>
</dbReference>
<organism evidence="6 7">
    <name type="scientific">Acropora cervicornis</name>
    <name type="common">Staghorn coral</name>
    <dbReference type="NCBI Taxonomy" id="6130"/>
    <lineage>
        <taxon>Eukaryota</taxon>
        <taxon>Metazoa</taxon>
        <taxon>Cnidaria</taxon>
        <taxon>Anthozoa</taxon>
        <taxon>Hexacorallia</taxon>
        <taxon>Scleractinia</taxon>
        <taxon>Astrocoeniina</taxon>
        <taxon>Acroporidae</taxon>
        <taxon>Acropora</taxon>
    </lineage>
</organism>
<evidence type="ECO:0000256" key="1">
    <source>
        <dbReference type="ARBA" id="ARBA00004613"/>
    </source>
</evidence>
<dbReference type="PANTHER" id="PTHR12113">
    <property type="entry name" value="DICKKOPF3-LIKE 3"/>
    <property type="match status" value="1"/>
</dbReference>
<feature type="region of interest" description="Disordered" evidence="4">
    <location>
        <begin position="98"/>
        <end position="124"/>
    </location>
</feature>
<keyword evidence="3 5" id="KW-0732">Signal</keyword>
<comment type="subcellular location">
    <subcellularLocation>
        <location evidence="1">Secreted</location>
    </subcellularLocation>
</comment>
<keyword evidence="7" id="KW-1185">Reference proteome</keyword>
<gene>
    <name evidence="6" type="ORF">P5673_010996</name>
</gene>
<reference evidence="6" key="2">
    <citation type="journal article" date="2023" name="Science">
        <title>Genomic signatures of disease resistance in endangered staghorn corals.</title>
        <authorList>
            <person name="Vollmer S.V."/>
            <person name="Selwyn J.D."/>
            <person name="Despard B.A."/>
            <person name="Roesel C.L."/>
        </authorList>
    </citation>
    <scope>NUCLEOTIDE SEQUENCE</scope>
    <source>
        <strain evidence="6">K2</strain>
    </source>
</reference>
<dbReference type="GO" id="GO:0090090">
    <property type="term" value="P:negative regulation of canonical Wnt signaling pathway"/>
    <property type="evidence" value="ECO:0007669"/>
    <property type="project" value="TreeGrafter"/>
</dbReference>
<evidence type="ECO:0000313" key="6">
    <source>
        <dbReference type="EMBL" id="KAK2565085.1"/>
    </source>
</evidence>
<reference evidence="6" key="1">
    <citation type="journal article" date="2023" name="G3 (Bethesda)">
        <title>Whole genome assembly and annotation of the endangered Caribbean coral Acropora cervicornis.</title>
        <authorList>
            <person name="Selwyn J.D."/>
            <person name="Vollmer S.V."/>
        </authorList>
    </citation>
    <scope>NUCLEOTIDE SEQUENCE</scope>
    <source>
        <strain evidence="6">K2</strain>
    </source>
</reference>
<dbReference type="GO" id="GO:0039706">
    <property type="term" value="F:co-receptor binding"/>
    <property type="evidence" value="ECO:0007669"/>
    <property type="project" value="TreeGrafter"/>
</dbReference>
<feature type="chain" id="PRO_5042250770" description="WAP domain-containing protein" evidence="5">
    <location>
        <begin position="37"/>
        <end position="246"/>
    </location>
</feature>
<sequence length="246" mass="27800">MIVFKTHSRMRGISAPKMGSYAVLLWLLFIVASSRAAIHLSWPNEESEIDFWDDTAAKTKRSESSSSQSSYSSSSSSSSSSDSSGAFHFKVEEYEKKTDKSGTHEVMKTYEKKKPSGGNETSNTKTVEVTRFPNGTIQRKVKNRGPALKAECTKDKDCAENKFCSQFLYKCQNCIDDFGCFSTRQCCGGKVCKFGRCVTEPGEFNNYVVQYWYTKSARRCELHRFQANVVSTVLVFTDLCRELLRK</sequence>
<dbReference type="GO" id="GO:0005615">
    <property type="term" value="C:extracellular space"/>
    <property type="evidence" value="ECO:0007669"/>
    <property type="project" value="TreeGrafter"/>
</dbReference>
<feature type="compositionally biased region" description="Low complexity" evidence="4">
    <location>
        <begin position="64"/>
        <end position="84"/>
    </location>
</feature>
<feature type="signal peptide" evidence="5">
    <location>
        <begin position="1"/>
        <end position="36"/>
    </location>
</feature>
<dbReference type="GO" id="GO:0048019">
    <property type="term" value="F:receptor antagonist activity"/>
    <property type="evidence" value="ECO:0007669"/>
    <property type="project" value="TreeGrafter"/>
</dbReference>
<evidence type="ECO:0000256" key="5">
    <source>
        <dbReference type="SAM" id="SignalP"/>
    </source>
</evidence>
<dbReference type="Proteomes" id="UP001249851">
    <property type="component" value="Unassembled WGS sequence"/>
</dbReference>
<evidence type="ECO:0008006" key="8">
    <source>
        <dbReference type="Google" id="ProtNLM"/>
    </source>
</evidence>
<evidence type="ECO:0000256" key="2">
    <source>
        <dbReference type="ARBA" id="ARBA00022525"/>
    </source>
</evidence>
<evidence type="ECO:0000256" key="4">
    <source>
        <dbReference type="SAM" id="MobiDB-lite"/>
    </source>
</evidence>
<protein>
    <recommendedName>
        <fullName evidence="8">WAP domain-containing protein</fullName>
    </recommendedName>
</protein>
<feature type="compositionally biased region" description="Basic and acidic residues" evidence="4">
    <location>
        <begin position="98"/>
        <end position="114"/>
    </location>
</feature>
<accession>A0AAD9V8X0</accession>
<evidence type="ECO:0000256" key="3">
    <source>
        <dbReference type="ARBA" id="ARBA00022729"/>
    </source>
</evidence>
<dbReference type="AlphaFoldDB" id="A0AAD9V8X0"/>
<feature type="region of interest" description="Disordered" evidence="4">
    <location>
        <begin position="62"/>
        <end position="84"/>
    </location>
</feature>
<keyword evidence="2" id="KW-0964">Secreted</keyword>
<proteinExistence type="predicted"/>
<comment type="caution">
    <text evidence="6">The sequence shown here is derived from an EMBL/GenBank/DDBJ whole genome shotgun (WGS) entry which is preliminary data.</text>
</comment>
<dbReference type="PANTHER" id="PTHR12113:SF6">
    <property type="entry name" value="DICKKOPF N-TERMINAL CYSTEINE-RICH DOMAIN-CONTAINING PROTEIN"/>
    <property type="match status" value="1"/>
</dbReference>
<name>A0AAD9V8X0_ACRCE</name>